<dbReference type="Proteomes" id="UP000494106">
    <property type="component" value="Unassembled WGS sequence"/>
</dbReference>
<comment type="caution">
    <text evidence="2">The sequence shown here is derived from an EMBL/GenBank/DDBJ whole genome shotgun (WGS) entry which is preliminary data.</text>
</comment>
<dbReference type="AlphaFoldDB" id="A0A8S1A472"/>
<evidence type="ECO:0000313" key="2">
    <source>
        <dbReference type="EMBL" id="CAB3239325.1"/>
    </source>
</evidence>
<feature type="compositionally biased region" description="Low complexity" evidence="1">
    <location>
        <begin position="726"/>
        <end position="742"/>
    </location>
</feature>
<dbReference type="OrthoDB" id="7411817at2759"/>
<evidence type="ECO:0000313" key="3">
    <source>
        <dbReference type="Proteomes" id="UP000494106"/>
    </source>
</evidence>
<sequence length="1110" mass="125405">MQRSSHSAGVRPSRNMQYTVRSYVICLVITVVTSQANGFTIRRLEPLPPTSDLELGQSSKLEVRYDLQTPKSPITRKIDGDLITLKESTTTTEITTNSFTDFARSTGELPIVNENKHLNKHYHISETSSPSLQTVTNDFTMTSSLLNFTSPTTENIINKQNNESELFTTENEIKRFLKYAIQISDNNSHLVTSTEAASPANGSITLKYNEKQENTTENMDNLMSEANTAVGHTFTAVPHDDRVQYSTELLQDTQAPTSRKFNFEISSQPMGEIVLQSTSNNPVPELTTNTYASLDMTQSSTASEESFKVTMIDFTTDTNDGYLENNLPTTVDVPIVGTLNTQTVKEEPVTLTLPTWESYKTTDRNITSTEKTEENTSSNLNMTRAESTRMSLEKVLTNAPIPSLMELKNDLINVQEYTTRTYINEMNVTIPSNLTTPTIQNTSDRVNLQTEKFDIISSKRAGFLDNTETTSTKFEEATTENYTNKSNTKDTDSFGSMYEAEGSEGEVSDALEVKNVTGLESQSQLVEDAIKEELLMEKTLNENEYLKEKARQMEVKPVLGITPPVIDATPTLHEVVTEDVLSVKPITIDKKLSSALYAVSPNYKPPKKLDILPTKQFVRDPDDNTWRNESISSLGIVFKPKNASKSFTEVLKNKTSELSNMSEKNDKNNIPDLRIRLEKIAEVRKSKKKKINAFGDIVYSDSDENGSSSKEEATSPMSPEQKSDLTSVTSSPPSSSTSDTDVINYIPKENFKMFKDEFATPVTTLKNKLSRLGEFYDSADDYDADYVTRIDLKKFTTSPKTDTDKPSSQDFTLNTKQLIPVTYMPNRQPTIQYFPPTKKVKTTVKPELKVKVNINEYDDYFKNKVNQFMFTHQPNTEYDASFGTASPAHTNQFQPNKLHSTAPYSNEEIHKNLYLTSQPQVTDIQGGFLNNANLNKASYVIKHYKDFIADAAKGNDDDNLPFTVAPIQGVTISDIDKLSKQKELKRDEDYDYNTQFRKDIVNRFVDNFNQNSDRFKVDFPILYNNSVIHRSTDDNGRGVASSRTFMKRLYDSASPRPNFLSNVKPCDANCESMRVVDLAPAYELHYYVPEQEEKEEIEPRQNVLPYRYRL</sequence>
<protein>
    <submittedName>
        <fullName evidence="2">Uncharacterized protein</fullName>
    </submittedName>
</protein>
<name>A0A8S1A472_ARCPL</name>
<evidence type="ECO:0000256" key="1">
    <source>
        <dbReference type="SAM" id="MobiDB-lite"/>
    </source>
</evidence>
<reference evidence="2 3" key="1">
    <citation type="submission" date="2020-04" db="EMBL/GenBank/DDBJ databases">
        <authorList>
            <person name="Wallbank WR R."/>
            <person name="Pardo Diaz C."/>
            <person name="Kozak K."/>
            <person name="Martin S."/>
            <person name="Jiggins C."/>
            <person name="Moest M."/>
            <person name="Warren A I."/>
            <person name="Byers J.R.P. K."/>
            <person name="Montejo-Kovacevich G."/>
            <person name="Yen C E."/>
        </authorList>
    </citation>
    <scope>NUCLEOTIDE SEQUENCE [LARGE SCALE GENOMIC DNA]</scope>
</reference>
<accession>A0A8S1A472</accession>
<gene>
    <name evidence="2" type="ORF">APLA_LOCUS7761</name>
</gene>
<organism evidence="2 3">
    <name type="scientific">Arctia plantaginis</name>
    <name type="common">Wood tiger moth</name>
    <name type="synonym">Phalaena plantaginis</name>
    <dbReference type="NCBI Taxonomy" id="874455"/>
    <lineage>
        <taxon>Eukaryota</taxon>
        <taxon>Metazoa</taxon>
        <taxon>Ecdysozoa</taxon>
        <taxon>Arthropoda</taxon>
        <taxon>Hexapoda</taxon>
        <taxon>Insecta</taxon>
        <taxon>Pterygota</taxon>
        <taxon>Neoptera</taxon>
        <taxon>Endopterygota</taxon>
        <taxon>Lepidoptera</taxon>
        <taxon>Glossata</taxon>
        <taxon>Ditrysia</taxon>
        <taxon>Noctuoidea</taxon>
        <taxon>Erebidae</taxon>
        <taxon>Arctiinae</taxon>
        <taxon>Arctia</taxon>
    </lineage>
</organism>
<keyword evidence="3" id="KW-1185">Reference proteome</keyword>
<feature type="region of interest" description="Disordered" evidence="1">
    <location>
        <begin position="701"/>
        <end position="742"/>
    </location>
</feature>
<dbReference type="EMBL" id="CADEBC010000502">
    <property type="protein sequence ID" value="CAB3239325.1"/>
    <property type="molecule type" value="Genomic_DNA"/>
</dbReference>
<proteinExistence type="predicted"/>